<dbReference type="Gene3D" id="1.10.1740.70">
    <property type="entry name" value="ChaB"/>
    <property type="match status" value="1"/>
</dbReference>
<gene>
    <name evidence="1" type="ORF">ASZ90_009281</name>
</gene>
<organism evidence="1">
    <name type="scientific">hydrocarbon metagenome</name>
    <dbReference type="NCBI Taxonomy" id="938273"/>
    <lineage>
        <taxon>unclassified sequences</taxon>
        <taxon>metagenomes</taxon>
        <taxon>ecological metagenomes</taxon>
    </lineage>
</organism>
<proteinExistence type="predicted"/>
<comment type="caution">
    <text evidence="1">The sequence shown here is derived from an EMBL/GenBank/DDBJ whole genome shotgun (WGS) entry which is preliminary data.</text>
</comment>
<dbReference type="AlphaFoldDB" id="A0A0W8FJ88"/>
<accession>A0A0W8FJ88</accession>
<reference evidence="1" key="1">
    <citation type="journal article" date="2015" name="Proc. Natl. Acad. Sci. U.S.A.">
        <title>Networks of energetic and metabolic interactions define dynamics in microbial communities.</title>
        <authorList>
            <person name="Embree M."/>
            <person name="Liu J.K."/>
            <person name="Al-Bassam M.M."/>
            <person name="Zengler K."/>
        </authorList>
    </citation>
    <scope>NUCLEOTIDE SEQUENCE</scope>
</reference>
<dbReference type="InterPro" id="IPR009317">
    <property type="entry name" value="ChaB"/>
</dbReference>
<dbReference type="SUPFAM" id="SSF140376">
    <property type="entry name" value="ChaB-like"/>
    <property type="match status" value="1"/>
</dbReference>
<name>A0A0W8FJ88_9ZZZZ</name>
<sequence length="78" mass="9145">MPYSSNAELPESVRGNLPEHAQDIYREAYNSAWEQYADPEERRGDASREETAHKVAWAAVKQKYEKDEKTGEWKEKEE</sequence>
<dbReference type="Pfam" id="PF06150">
    <property type="entry name" value="ChaB"/>
    <property type="match status" value="1"/>
</dbReference>
<evidence type="ECO:0000313" key="1">
    <source>
        <dbReference type="EMBL" id="KUG20960.1"/>
    </source>
</evidence>
<dbReference type="EMBL" id="LNQE01001122">
    <property type="protein sequence ID" value="KUG20960.1"/>
    <property type="molecule type" value="Genomic_DNA"/>
</dbReference>
<protein>
    <submittedName>
        <fullName evidence="1">Cation transport regulator chab</fullName>
    </submittedName>
</protein>
<dbReference type="InterPro" id="IPR037205">
    <property type="entry name" value="ChaB_sf"/>
</dbReference>